<proteinExistence type="predicted"/>
<accession>A0ABX8B789</accession>
<sequence>MLKATGKHRCVAGVVALVVVVLMLGVPPGFSTNVQVERPSDRKASGFVHEPQLYRTLFHTIFLLNEQAEEAERAGRTDVAQALRRAFKQEAGLEAEQGVVLDRLAAECEQAVRAVDARARAILAARRANYPDGKLRAGQQPLPPSAELFALQREREAVVLRYRDQLQEAFGRSVWERFERWVLMPLDAGLRAGGAQRYEPVEDGSVEYSSETGNLPTQAGESIVTGSVLISYDPETNLVTGVATTELDYAAQDWYVGQVACSLRDGDGNPLVSQSAYDTDEDGVVSVIVQTVGQAGMAYSAEGSYKLRLVVQDTIGRYLDYWDYPAGVSAGTGILGYYAWYRGRGPLQWRPTWNRFLGRLTAPLQRALVLSGNPRFTANPITAATGHTHVDVDVEVRTAADVIQPGDFAVLAISVSSKPPGASVNFISGTNVNVPLKIADLSTGRFTLSVSKPGQYRFRVSVVDVRRPDGRGGSYSIIDSVRINEGGVVSDPPLTAN</sequence>
<keyword evidence="2" id="KW-1185">Reference proteome</keyword>
<organism evidence="1 2">
    <name type="scientific">Chloracidobacterium sp. N</name>
    <dbReference type="NCBI Taxonomy" id="2821540"/>
    <lineage>
        <taxon>Bacteria</taxon>
        <taxon>Pseudomonadati</taxon>
        <taxon>Acidobacteriota</taxon>
        <taxon>Terriglobia</taxon>
        <taxon>Terriglobales</taxon>
        <taxon>Acidobacteriaceae</taxon>
        <taxon>Chloracidobacterium</taxon>
        <taxon>Chloracidobacterium aggregatum</taxon>
    </lineage>
</organism>
<evidence type="ECO:0000313" key="1">
    <source>
        <dbReference type="EMBL" id="QUV95421.1"/>
    </source>
</evidence>
<reference evidence="1 2" key="1">
    <citation type="submission" date="2021-03" db="EMBL/GenBank/DDBJ databases">
        <title>Genomic and phenotypic characterization of Chloracidobacterium isolates provides evidence for multiple species.</title>
        <authorList>
            <person name="Saini M.K."/>
            <person name="Costas A.M.G."/>
            <person name="Tank M."/>
            <person name="Bryant D.A."/>
        </authorList>
    </citation>
    <scope>NUCLEOTIDE SEQUENCE [LARGE SCALE GENOMIC DNA]</scope>
    <source>
        <strain evidence="1 2">N</strain>
    </source>
</reference>
<gene>
    <name evidence="1" type="ORF">J8C05_11265</name>
</gene>
<dbReference type="EMBL" id="CP072643">
    <property type="protein sequence ID" value="QUV95421.1"/>
    <property type="molecule type" value="Genomic_DNA"/>
</dbReference>
<name>A0ABX8B789_9BACT</name>
<protein>
    <submittedName>
        <fullName evidence="1">Uncharacterized protein</fullName>
    </submittedName>
</protein>
<dbReference type="RefSeq" id="WP_211423644.1">
    <property type="nucleotide sequence ID" value="NZ_CP072643.1"/>
</dbReference>
<dbReference type="Proteomes" id="UP000677668">
    <property type="component" value="Chromosome 2"/>
</dbReference>
<evidence type="ECO:0000313" key="2">
    <source>
        <dbReference type="Proteomes" id="UP000677668"/>
    </source>
</evidence>